<dbReference type="GO" id="GO:0016740">
    <property type="term" value="F:transferase activity"/>
    <property type="evidence" value="ECO:0007669"/>
    <property type="project" value="UniProtKB-KW"/>
</dbReference>
<evidence type="ECO:0000256" key="10">
    <source>
        <dbReference type="ARBA" id="ARBA00048540"/>
    </source>
</evidence>
<evidence type="ECO:0000256" key="5">
    <source>
        <dbReference type="ARBA" id="ARBA00022679"/>
    </source>
</evidence>
<dbReference type="InterPro" id="IPR003374">
    <property type="entry name" value="ApbE-like_sf"/>
</dbReference>
<evidence type="ECO:0000256" key="7">
    <source>
        <dbReference type="ARBA" id="ARBA00022827"/>
    </source>
</evidence>
<evidence type="ECO:0000313" key="11">
    <source>
        <dbReference type="EMBL" id="MBB5016799.1"/>
    </source>
</evidence>
<keyword evidence="12" id="KW-1185">Reference proteome</keyword>
<comment type="cofactor">
    <cofactor evidence="1">
        <name>Mg(2+)</name>
        <dbReference type="ChEBI" id="CHEBI:18420"/>
    </cofactor>
</comment>
<evidence type="ECO:0000256" key="1">
    <source>
        <dbReference type="ARBA" id="ARBA00001946"/>
    </source>
</evidence>
<gene>
    <name evidence="11" type="ORF">HNQ59_000061</name>
</gene>
<evidence type="ECO:0000256" key="4">
    <source>
        <dbReference type="ARBA" id="ARBA00022630"/>
    </source>
</evidence>
<keyword evidence="11" id="KW-0449">Lipoprotein</keyword>
<dbReference type="Pfam" id="PF02424">
    <property type="entry name" value="ApbE"/>
    <property type="match status" value="1"/>
</dbReference>
<proteinExistence type="predicted"/>
<evidence type="ECO:0000256" key="9">
    <source>
        <dbReference type="ARBA" id="ARBA00031306"/>
    </source>
</evidence>
<dbReference type="AlphaFoldDB" id="A0A840MHY1"/>
<dbReference type="PANTHER" id="PTHR30040:SF2">
    <property type="entry name" value="FAD:PROTEIN FMN TRANSFERASE"/>
    <property type="match status" value="1"/>
</dbReference>
<keyword evidence="4" id="KW-0285">Flavoprotein</keyword>
<evidence type="ECO:0000256" key="3">
    <source>
        <dbReference type="ARBA" id="ARBA00016337"/>
    </source>
</evidence>
<keyword evidence="8" id="KW-0460">Magnesium</keyword>
<name>A0A840MHY1_9PROT</name>
<dbReference type="RefSeq" id="WP_184033587.1">
    <property type="nucleotide sequence ID" value="NZ_JACHHY010000001.1"/>
</dbReference>
<dbReference type="GO" id="GO:0046872">
    <property type="term" value="F:metal ion binding"/>
    <property type="evidence" value="ECO:0007669"/>
    <property type="project" value="UniProtKB-KW"/>
</dbReference>
<reference evidence="11 12" key="1">
    <citation type="submission" date="2020-08" db="EMBL/GenBank/DDBJ databases">
        <title>Genomic Encyclopedia of Type Strains, Phase IV (KMG-IV): sequencing the most valuable type-strain genomes for metagenomic binning, comparative biology and taxonomic classification.</title>
        <authorList>
            <person name="Goeker M."/>
        </authorList>
    </citation>
    <scope>NUCLEOTIDE SEQUENCE [LARGE SCALE GENOMIC DNA]</scope>
    <source>
        <strain evidence="11 12">DSM 27165</strain>
    </source>
</reference>
<keyword evidence="7" id="KW-0274">FAD</keyword>
<dbReference type="PANTHER" id="PTHR30040">
    <property type="entry name" value="THIAMINE BIOSYNTHESIS LIPOPROTEIN APBE"/>
    <property type="match status" value="1"/>
</dbReference>
<evidence type="ECO:0000313" key="12">
    <source>
        <dbReference type="Proteomes" id="UP000575898"/>
    </source>
</evidence>
<evidence type="ECO:0000256" key="8">
    <source>
        <dbReference type="ARBA" id="ARBA00022842"/>
    </source>
</evidence>
<keyword evidence="5" id="KW-0808">Transferase</keyword>
<comment type="caution">
    <text evidence="11">The sequence shown here is derived from an EMBL/GenBank/DDBJ whole genome shotgun (WGS) entry which is preliminary data.</text>
</comment>
<protein>
    <recommendedName>
        <fullName evidence="3">FAD:protein FMN transferase</fullName>
        <ecNumber evidence="2">2.7.1.180</ecNumber>
    </recommendedName>
    <alternativeName>
        <fullName evidence="9">Flavin transferase</fullName>
    </alternativeName>
</protein>
<dbReference type="InterPro" id="IPR024932">
    <property type="entry name" value="ApbE"/>
</dbReference>
<dbReference type="EC" id="2.7.1.180" evidence="2"/>
<evidence type="ECO:0000256" key="6">
    <source>
        <dbReference type="ARBA" id="ARBA00022723"/>
    </source>
</evidence>
<accession>A0A840MHY1</accession>
<organism evidence="11 12">
    <name type="scientific">Chitinivorax tropicus</name>
    <dbReference type="NCBI Taxonomy" id="714531"/>
    <lineage>
        <taxon>Bacteria</taxon>
        <taxon>Pseudomonadati</taxon>
        <taxon>Pseudomonadota</taxon>
        <taxon>Betaproteobacteria</taxon>
        <taxon>Chitinivorax</taxon>
    </lineage>
</organism>
<evidence type="ECO:0000256" key="2">
    <source>
        <dbReference type="ARBA" id="ARBA00011955"/>
    </source>
</evidence>
<dbReference type="Proteomes" id="UP000575898">
    <property type="component" value="Unassembled WGS sequence"/>
</dbReference>
<comment type="catalytic activity">
    <reaction evidence="10">
        <text>L-threonyl-[protein] + FAD = FMN-L-threonyl-[protein] + AMP + H(+)</text>
        <dbReference type="Rhea" id="RHEA:36847"/>
        <dbReference type="Rhea" id="RHEA-COMP:11060"/>
        <dbReference type="Rhea" id="RHEA-COMP:11061"/>
        <dbReference type="ChEBI" id="CHEBI:15378"/>
        <dbReference type="ChEBI" id="CHEBI:30013"/>
        <dbReference type="ChEBI" id="CHEBI:57692"/>
        <dbReference type="ChEBI" id="CHEBI:74257"/>
        <dbReference type="ChEBI" id="CHEBI:456215"/>
        <dbReference type="EC" id="2.7.1.180"/>
    </reaction>
</comment>
<keyword evidence="6" id="KW-0479">Metal-binding</keyword>
<dbReference type="EMBL" id="JACHHY010000001">
    <property type="protein sequence ID" value="MBB5016799.1"/>
    <property type="molecule type" value="Genomic_DNA"/>
</dbReference>
<sequence length="288" mass="30955">MQVTTHAFVAMTTPCQLTLHGAPAGLARTIEAEVRRLEQRYNFHDPASWLNRVINTRQTSEVELDMETARVLHRVRTLSTWCQGAFDITVGTLAALRLVRDPEHYRQGHAALQAAMGLDAWQLSDRQLKLPHAATRLDLGGVIKEHAVDVAVTLAKQAGVAAGIVNFGGDLRVFGQPPDSDCFTIGIENPRQPSEVLFGLTLYDQALASSGHHARRNVLGGASRSHIQPTQGDTLPGWLQASVIAADTLTAGLLATALLVKPLQTLPPDCAAVLVAEDLTLHPLGSTA</sequence>
<dbReference type="Gene3D" id="3.10.520.10">
    <property type="entry name" value="ApbE-like domains"/>
    <property type="match status" value="1"/>
</dbReference>
<dbReference type="SUPFAM" id="SSF143631">
    <property type="entry name" value="ApbE-like"/>
    <property type="match status" value="1"/>
</dbReference>